<evidence type="ECO:0000313" key="4">
    <source>
        <dbReference type="EMBL" id="MBB6511358.1"/>
    </source>
</evidence>
<accession>A0A841RKT6</accession>
<evidence type="ECO:0000256" key="3">
    <source>
        <dbReference type="SAM" id="Phobius"/>
    </source>
</evidence>
<keyword evidence="3" id="KW-1133">Transmembrane helix</keyword>
<feature type="coiled-coil region" evidence="2">
    <location>
        <begin position="45"/>
        <end position="94"/>
    </location>
</feature>
<dbReference type="PANTHER" id="PTHR37313">
    <property type="entry name" value="UPF0749 PROTEIN RV1825"/>
    <property type="match status" value="1"/>
</dbReference>
<dbReference type="Gene3D" id="3.30.70.1880">
    <property type="entry name" value="Protein of unknown function DUF881"/>
    <property type="match status" value="1"/>
</dbReference>
<reference evidence="4 5" key="1">
    <citation type="submission" date="2020-08" db="EMBL/GenBank/DDBJ databases">
        <title>Genomic Encyclopedia of Type Strains, Phase IV (KMG-IV): sequencing the most valuable type-strain genomes for metagenomic binning, comparative biology and taxonomic classification.</title>
        <authorList>
            <person name="Goeker M."/>
        </authorList>
    </citation>
    <scope>NUCLEOTIDE SEQUENCE [LARGE SCALE GENOMIC DNA]</scope>
    <source>
        <strain evidence="4 5">DSM 11805</strain>
    </source>
</reference>
<evidence type="ECO:0000256" key="2">
    <source>
        <dbReference type="SAM" id="Coils"/>
    </source>
</evidence>
<dbReference type="AlphaFoldDB" id="A0A841RKT6"/>
<gene>
    <name evidence="4" type="ORF">GGQ92_000125</name>
</gene>
<keyword evidence="3" id="KW-0472">Membrane</keyword>
<dbReference type="RefSeq" id="WP_184243493.1">
    <property type="nucleotide sequence ID" value="NZ_BAAACU010000020.1"/>
</dbReference>
<dbReference type="InterPro" id="IPR010273">
    <property type="entry name" value="DUF881"/>
</dbReference>
<sequence>MKNKKWNEIWVVSAVCLLVGLMISILYNSNQQEQAADNRDLWEIRMSLIEEQQKQQQLYKEIEENERLLLQYVEQSEQEQINSLKESIELLEIKAGLTEKKGPGIIITLEPVFVDNEEESVSYPELNAELLQYLINDLNNYGATDIAIGEQRLTNFSPIRNVNGRVYVNNDPLPDLPLSINVLALDHEKLHNHLMLSEINTYFALERVSLTIDIQNEVTVAPYPHSIQMDGVDLADIKDGEQ</sequence>
<dbReference type="Proteomes" id="UP000572212">
    <property type="component" value="Unassembled WGS sequence"/>
</dbReference>
<comment type="similarity">
    <text evidence="1">Belongs to the UPF0749 family.</text>
</comment>
<dbReference type="Pfam" id="PF05949">
    <property type="entry name" value="DUF881"/>
    <property type="match status" value="1"/>
</dbReference>
<name>A0A841RKT6_9BACI</name>
<comment type="caution">
    <text evidence="4">The sequence shown here is derived from an EMBL/GenBank/DDBJ whole genome shotgun (WGS) entry which is preliminary data.</text>
</comment>
<evidence type="ECO:0000313" key="5">
    <source>
        <dbReference type="Proteomes" id="UP000572212"/>
    </source>
</evidence>
<feature type="transmembrane region" description="Helical" evidence="3">
    <location>
        <begin position="9"/>
        <end position="27"/>
    </location>
</feature>
<dbReference type="PANTHER" id="PTHR37313:SF2">
    <property type="entry name" value="UPF0749 PROTEIN YLXX"/>
    <property type="match status" value="1"/>
</dbReference>
<keyword evidence="2" id="KW-0175">Coiled coil</keyword>
<keyword evidence="3" id="KW-0812">Transmembrane</keyword>
<protein>
    <submittedName>
        <fullName evidence="4">Uncharacterized protein YlxW (UPF0749 family)</fullName>
    </submittedName>
</protein>
<keyword evidence="5" id="KW-1185">Reference proteome</keyword>
<dbReference type="EMBL" id="JACHON010000001">
    <property type="protein sequence ID" value="MBB6511358.1"/>
    <property type="molecule type" value="Genomic_DNA"/>
</dbReference>
<evidence type="ECO:0000256" key="1">
    <source>
        <dbReference type="ARBA" id="ARBA00009108"/>
    </source>
</evidence>
<organism evidence="4 5">
    <name type="scientific">Gracilibacillus halotolerans</name>
    <dbReference type="NCBI Taxonomy" id="74386"/>
    <lineage>
        <taxon>Bacteria</taxon>
        <taxon>Bacillati</taxon>
        <taxon>Bacillota</taxon>
        <taxon>Bacilli</taxon>
        <taxon>Bacillales</taxon>
        <taxon>Bacillaceae</taxon>
        <taxon>Gracilibacillus</taxon>
    </lineage>
</organism>
<proteinExistence type="inferred from homology"/>